<reference evidence="1" key="1">
    <citation type="submission" date="2018-05" db="EMBL/GenBank/DDBJ databases">
        <authorList>
            <person name="Lanie J.A."/>
            <person name="Ng W.-L."/>
            <person name="Kazmierczak K.M."/>
            <person name="Andrzejewski T.M."/>
            <person name="Davidsen T.M."/>
            <person name="Wayne K.J."/>
            <person name="Tettelin H."/>
            <person name="Glass J.I."/>
            <person name="Rusch D."/>
            <person name="Podicherti R."/>
            <person name="Tsui H.-C.T."/>
            <person name="Winkler M.E."/>
        </authorList>
    </citation>
    <scope>NUCLEOTIDE SEQUENCE</scope>
</reference>
<name>A0A382CTR9_9ZZZZ</name>
<organism evidence="1">
    <name type="scientific">marine metagenome</name>
    <dbReference type="NCBI Taxonomy" id="408172"/>
    <lineage>
        <taxon>unclassified sequences</taxon>
        <taxon>metagenomes</taxon>
        <taxon>ecological metagenomes</taxon>
    </lineage>
</organism>
<evidence type="ECO:0000313" key="1">
    <source>
        <dbReference type="EMBL" id="SVB29485.1"/>
    </source>
</evidence>
<proteinExistence type="predicted"/>
<dbReference type="AlphaFoldDB" id="A0A382CTR9"/>
<feature type="non-terminal residue" evidence="1">
    <location>
        <position position="1"/>
    </location>
</feature>
<dbReference type="EMBL" id="UINC01036073">
    <property type="protein sequence ID" value="SVB29485.1"/>
    <property type="molecule type" value="Genomic_DNA"/>
</dbReference>
<accession>A0A382CTR9</accession>
<gene>
    <name evidence="1" type="ORF">METZ01_LOCUS182339</name>
</gene>
<sequence length="41" mass="4595">KCSWCSSLDLIQYSSITTCDVPVFLYAVENVDVVHLAFLSK</sequence>
<protein>
    <submittedName>
        <fullName evidence="1">Uncharacterized protein</fullName>
    </submittedName>
</protein>